<protein>
    <submittedName>
        <fullName evidence="2 4">Uncharacterized protein</fullName>
    </submittedName>
</protein>
<feature type="compositionally biased region" description="Basic and acidic residues" evidence="1">
    <location>
        <begin position="25"/>
        <end position="58"/>
    </location>
</feature>
<evidence type="ECO:0000313" key="4">
    <source>
        <dbReference type="WBParaSite" id="TCNE_0000242901-mRNA-1"/>
    </source>
</evidence>
<keyword evidence="3" id="KW-1185">Reference proteome</keyword>
<reference evidence="4" key="1">
    <citation type="submission" date="2016-06" db="UniProtKB">
        <authorList>
            <consortium name="WormBaseParasite"/>
        </authorList>
    </citation>
    <scope>IDENTIFICATION</scope>
</reference>
<organism evidence="3 4">
    <name type="scientific">Toxocara canis</name>
    <name type="common">Canine roundworm</name>
    <dbReference type="NCBI Taxonomy" id="6265"/>
    <lineage>
        <taxon>Eukaryota</taxon>
        <taxon>Metazoa</taxon>
        <taxon>Ecdysozoa</taxon>
        <taxon>Nematoda</taxon>
        <taxon>Chromadorea</taxon>
        <taxon>Rhabditida</taxon>
        <taxon>Spirurina</taxon>
        <taxon>Ascaridomorpha</taxon>
        <taxon>Ascaridoidea</taxon>
        <taxon>Toxocaridae</taxon>
        <taxon>Toxocara</taxon>
    </lineage>
</organism>
<accession>A0A183U1Q9</accession>
<reference evidence="2 3" key="2">
    <citation type="submission" date="2018-11" db="EMBL/GenBank/DDBJ databases">
        <authorList>
            <consortium name="Pathogen Informatics"/>
        </authorList>
    </citation>
    <scope>NUCLEOTIDE SEQUENCE [LARGE SCALE GENOMIC DNA]</scope>
</reference>
<proteinExistence type="predicted"/>
<evidence type="ECO:0000313" key="3">
    <source>
        <dbReference type="Proteomes" id="UP000050794"/>
    </source>
</evidence>
<evidence type="ECO:0000313" key="2">
    <source>
        <dbReference type="EMBL" id="VDM28061.1"/>
    </source>
</evidence>
<feature type="region of interest" description="Disordered" evidence="1">
    <location>
        <begin position="1"/>
        <end position="61"/>
    </location>
</feature>
<dbReference type="WBParaSite" id="TCNE_0000242901-mRNA-1">
    <property type="protein sequence ID" value="TCNE_0000242901-mRNA-1"/>
    <property type="gene ID" value="TCNE_0000242901"/>
</dbReference>
<dbReference type="EMBL" id="UYWY01002430">
    <property type="protein sequence ID" value="VDM28061.1"/>
    <property type="molecule type" value="Genomic_DNA"/>
</dbReference>
<sequence>MDKKEEDHRRTNGSSSGYRKRLMRRVNEEAHTQEPAPSREQKEVEKWRHSLNEDETNGKSKLSSWRDYLDCTLFAVIDRWGQGVLTFGSA</sequence>
<name>A0A183U1Q9_TOXCA</name>
<evidence type="ECO:0000256" key="1">
    <source>
        <dbReference type="SAM" id="MobiDB-lite"/>
    </source>
</evidence>
<dbReference type="AlphaFoldDB" id="A0A183U1Q9"/>
<feature type="compositionally biased region" description="Basic and acidic residues" evidence="1">
    <location>
        <begin position="1"/>
        <end position="10"/>
    </location>
</feature>
<gene>
    <name evidence="2" type="ORF">TCNE_LOCUS2429</name>
</gene>
<dbReference type="Proteomes" id="UP000050794">
    <property type="component" value="Unassembled WGS sequence"/>
</dbReference>